<gene>
    <name evidence="2" type="ordered locus">SCATT_06760</name>
</gene>
<dbReference type="OrthoDB" id="4290816at2"/>
<evidence type="ECO:0000313" key="3">
    <source>
        <dbReference type="Proteomes" id="UP000007842"/>
    </source>
</evidence>
<accession>G8WTG4</accession>
<dbReference type="KEGG" id="sct:SCAT_0667"/>
<dbReference type="Proteomes" id="UP000007842">
    <property type="component" value="Chromosome"/>
</dbReference>
<feature type="compositionally biased region" description="Basic and acidic residues" evidence="1">
    <location>
        <begin position="62"/>
        <end position="81"/>
    </location>
</feature>
<accession>F8JU35</accession>
<dbReference type="RefSeq" id="WP_014141443.1">
    <property type="nucleotide sequence ID" value="NC_016111.1"/>
</dbReference>
<evidence type="ECO:0000313" key="2">
    <source>
        <dbReference type="EMBL" id="AEW93047.1"/>
    </source>
</evidence>
<keyword evidence="3" id="KW-1185">Reference proteome</keyword>
<evidence type="ECO:0000256" key="1">
    <source>
        <dbReference type="SAM" id="MobiDB-lite"/>
    </source>
</evidence>
<organism evidence="2 3">
    <name type="scientific">Streptantibioticus cattleyicolor (strain ATCC 35852 / DSM 46488 / JCM 4925 / NBRC 14057 / NRRL 8057)</name>
    <name type="common">Streptomyces cattleya</name>
    <dbReference type="NCBI Taxonomy" id="1003195"/>
    <lineage>
        <taxon>Bacteria</taxon>
        <taxon>Bacillati</taxon>
        <taxon>Actinomycetota</taxon>
        <taxon>Actinomycetes</taxon>
        <taxon>Kitasatosporales</taxon>
        <taxon>Streptomycetaceae</taxon>
        <taxon>Streptantibioticus</taxon>
    </lineage>
</organism>
<dbReference type="HOGENOM" id="CLU_2572273_0_0_11"/>
<dbReference type="AlphaFoldDB" id="F8JU35"/>
<reference evidence="3" key="1">
    <citation type="submission" date="2011-12" db="EMBL/GenBank/DDBJ databases">
        <title>Complete genome sequence of Streptomyces cattleya strain DSM 46488.</title>
        <authorList>
            <person name="Ou H.-Y."/>
            <person name="Li P."/>
            <person name="Zhao C."/>
            <person name="O'Hagan D."/>
            <person name="Deng Z."/>
        </authorList>
    </citation>
    <scope>NUCLEOTIDE SEQUENCE [LARGE SCALE GENOMIC DNA]</scope>
    <source>
        <strain evidence="3">ATCC 35852 / DSM 46488 / JCM 4925 / NBRC 14057 / NRRL 8057</strain>
    </source>
</reference>
<dbReference type="STRING" id="1003195.SCATT_06760"/>
<dbReference type="KEGG" id="scy:SCATT_06760"/>
<proteinExistence type="predicted"/>
<name>F8JU35_STREN</name>
<protein>
    <submittedName>
        <fullName evidence="2">Uncharacterized protein</fullName>
    </submittedName>
</protein>
<dbReference type="PATRIC" id="fig|1003195.11.peg.2276"/>
<dbReference type="EMBL" id="CP003219">
    <property type="protein sequence ID" value="AEW93047.1"/>
    <property type="molecule type" value="Genomic_DNA"/>
</dbReference>
<sequence>MGRQENDRVERDPDDSALDEIVNELEEYGQHPLSGRWSRRRGGEAGEAITPNPAAEPGGDPDPQRHSGEDHPDSPRTGRPR</sequence>
<feature type="region of interest" description="Disordered" evidence="1">
    <location>
        <begin position="26"/>
        <end position="81"/>
    </location>
</feature>